<dbReference type="CDD" id="cd00112">
    <property type="entry name" value="LDLa"/>
    <property type="match status" value="1"/>
</dbReference>
<dbReference type="Gene3D" id="4.10.400.10">
    <property type="entry name" value="Low-density Lipoprotein Receptor"/>
    <property type="match status" value="1"/>
</dbReference>
<dbReference type="SUPFAM" id="SSF57424">
    <property type="entry name" value="LDL receptor-like module"/>
    <property type="match status" value="1"/>
</dbReference>
<dbReference type="AlphaFoldDB" id="A0AAV9SAV9"/>
<dbReference type="PROSITE" id="PS01209">
    <property type="entry name" value="LDLRA_1"/>
    <property type="match status" value="1"/>
</dbReference>
<dbReference type="PROSITE" id="PS50068">
    <property type="entry name" value="LDLRA_2"/>
    <property type="match status" value="1"/>
</dbReference>
<sequence length="102" mass="11124">MPAPAPTPAPPSPPGRCSQATRQPLFCINGTRCSDGEACVLDSERCDGYLDCSDHSEEENCTSVWCVLCHLRSPRQVQSTSLSPTVTVESNMQYLFLVAFEV</sequence>
<keyword evidence="4" id="KW-1185">Reference proteome</keyword>
<keyword evidence="1 2" id="KW-1015">Disulfide bond</keyword>
<dbReference type="EMBL" id="JAHHUM010000634">
    <property type="protein sequence ID" value="KAK5618190.1"/>
    <property type="molecule type" value="Genomic_DNA"/>
</dbReference>
<gene>
    <name evidence="3" type="ORF">CRENBAI_021058</name>
</gene>
<name>A0AAV9SAV9_9TELE</name>
<proteinExistence type="predicted"/>
<dbReference type="InterPro" id="IPR036055">
    <property type="entry name" value="LDL_receptor-like_sf"/>
</dbReference>
<evidence type="ECO:0000313" key="4">
    <source>
        <dbReference type="Proteomes" id="UP001311232"/>
    </source>
</evidence>
<evidence type="ECO:0000256" key="1">
    <source>
        <dbReference type="ARBA" id="ARBA00023157"/>
    </source>
</evidence>
<dbReference type="InterPro" id="IPR002172">
    <property type="entry name" value="LDrepeatLR_classA_rpt"/>
</dbReference>
<dbReference type="Pfam" id="PF00057">
    <property type="entry name" value="Ldl_recept_a"/>
    <property type="match status" value="1"/>
</dbReference>
<organism evidence="3 4">
    <name type="scientific">Crenichthys baileyi</name>
    <name type="common">White River springfish</name>
    <dbReference type="NCBI Taxonomy" id="28760"/>
    <lineage>
        <taxon>Eukaryota</taxon>
        <taxon>Metazoa</taxon>
        <taxon>Chordata</taxon>
        <taxon>Craniata</taxon>
        <taxon>Vertebrata</taxon>
        <taxon>Euteleostomi</taxon>
        <taxon>Actinopterygii</taxon>
        <taxon>Neopterygii</taxon>
        <taxon>Teleostei</taxon>
        <taxon>Neoteleostei</taxon>
        <taxon>Acanthomorphata</taxon>
        <taxon>Ovalentaria</taxon>
        <taxon>Atherinomorphae</taxon>
        <taxon>Cyprinodontiformes</taxon>
        <taxon>Goodeidae</taxon>
        <taxon>Crenichthys</taxon>
    </lineage>
</organism>
<evidence type="ECO:0000256" key="2">
    <source>
        <dbReference type="PROSITE-ProRule" id="PRU00124"/>
    </source>
</evidence>
<reference evidence="3 4" key="1">
    <citation type="submission" date="2021-06" db="EMBL/GenBank/DDBJ databases">
        <authorList>
            <person name="Palmer J.M."/>
        </authorList>
    </citation>
    <scope>NUCLEOTIDE SEQUENCE [LARGE SCALE GENOMIC DNA]</scope>
    <source>
        <strain evidence="3 4">MEX-2019</strain>
        <tissue evidence="3">Muscle</tissue>
    </source>
</reference>
<dbReference type="SMART" id="SM00192">
    <property type="entry name" value="LDLa"/>
    <property type="match status" value="1"/>
</dbReference>
<comment type="caution">
    <text evidence="2">Lacks conserved residue(s) required for the propagation of feature annotation.</text>
</comment>
<protein>
    <submittedName>
        <fullName evidence="3">Uncharacterized protein</fullName>
    </submittedName>
</protein>
<feature type="disulfide bond" evidence="2">
    <location>
        <begin position="46"/>
        <end position="61"/>
    </location>
</feature>
<accession>A0AAV9SAV9</accession>
<evidence type="ECO:0000313" key="3">
    <source>
        <dbReference type="EMBL" id="KAK5618190.1"/>
    </source>
</evidence>
<comment type="caution">
    <text evidence="3">The sequence shown here is derived from an EMBL/GenBank/DDBJ whole genome shotgun (WGS) entry which is preliminary data.</text>
</comment>
<feature type="disulfide bond" evidence="2">
    <location>
        <begin position="27"/>
        <end position="39"/>
    </location>
</feature>
<dbReference type="InterPro" id="IPR023415">
    <property type="entry name" value="LDLR_class-A_CS"/>
</dbReference>
<dbReference type="Proteomes" id="UP001311232">
    <property type="component" value="Unassembled WGS sequence"/>
</dbReference>